<accession>A0AAE0RZY7</accession>
<proteinExistence type="predicted"/>
<dbReference type="Proteomes" id="UP001195483">
    <property type="component" value="Unassembled WGS sequence"/>
</dbReference>
<comment type="caution">
    <text evidence="1">The sequence shown here is derived from an EMBL/GenBank/DDBJ whole genome shotgun (WGS) entry which is preliminary data.</text>
</comment>
<gene>
    <name evidence="1" type="ORF">CHS0354_012472</name>
</gene>
<dbReference type="EMBL" id="JAEAOA010000760">
    <property type="protein sequence ID" value="KAK3582862.1"/>
    <property type="molecule type" value="Genomic_DNA"/>
</dbReference>
<organism evidence="1 2">
    <name type="scientific">Potamilus streckersoni</name>
    <dbReference type="NCBI Taxonomy" id="2493646"/>
    <lineage>
        <taxon>Eukaryota</taxon>
        <taxon>Metazoa</taxon>
        <taxon>Spiralia</taxon>
        <taxon>Lophotrochozoa</taxon>
        <taxon>Mollusca</taxon>
        <taxon>Bivalvia</taxon>
        <taxon>Autobranchia</taxon>
        <taxon>Heteroconchia</taxon>
        <taxon>Palaeoheterodonta</taxon>
        <taxon>Unionida</taxon>
        <taxon>Unionoidea</taxon>
        <taxon>Unionidae</taxon>
        <taxon>Ambleminae</taxon>
        <taxon>Lampsilini</taxon>
        <taxon>Potamilus</taxon>
    </lineage>
</organism>
<reference evidence="1" key="2">
    <citation type="journal article" date="2021" name="Genome Biol. Evol.">
        <title>Developing a high-quality reference genome for a parasitic bivalve with doubly uniparental inheritance (Bivalvia: Unionida).</title>
        <authorList>
            <person name="Smith C.H."/>
        </authorList>
    </citation>
    <scope>NUCLEOTIDE SEQUENCE</scope>
    <source>
        <strain evidence="1">CHS0354</strain>
        <tissue evidence="1">Mantle</tissue>
    </source>
</reference>
<dbReference type="AlphaFoldDB" id="A0AAE0RZY7"/>
<keyword evidence="2" id="KW-1185">Reference proteome</keyword>
<reference evidence="1" key="3">
    <citation type="submission" date="2023-05" db="EMBL/GenBank/DDBJ databases">
        <authorList>
            <person name="Smith C.H."/>
        </authorList>
    </citation>
    <scope>NUCLEOTIDE SEQUENCE</scope>
    <source>
        <strain evidence="1">CHS0354</strain>
        <tissue evidence="1">Mantle</tissue>
    </source>
</reference>
<evidence type="ECO:0000313" key="1">
    <source>
        <dbReference type="EMBL" id="KAK3582862.1"/>
    </source>
</evidence>
<name>A0AAE0RZY7_9BIVA</name>
<sequence length="77" mass="8489">MSKVFENLVVTFFPNPIFGVTVSPNANSGLDYKQMADKMLVCSVQETFGIHGSVNFWSGCEDINTAPILEFLIAWNG</sequence>
<evidence type="ECO:0000313" key="2">
    <source>
        <dbReference type="Proteomes" id="UP001195483"/>
    </source>
</evidence>
<reference evidence="1" key="1">
    <citation type="journal article" date="2021" name="Genome Biol. Evol.">
        <title>A High-Quality Reference Genome for a Parasitic Bivalve with Doubly Uniparental Inheritance (Bivalvia: Unionida).</title>
        <authorList>
            <person name="Smith C.H."/>
        </authorList>
    </citation>
    <scope>NUCLEOTIDE SEQUENCE</scope>
    <source>
        <strain evidence="1">CHS0354</strain>
    </source>
</reference>
<protein>
    <submittedName>
        <fullName evidence="1">Uncharacterized protein</fullName>
    </submittedName>
</protein>